<dbReference type="Proteomes" id="UP000239025">
    <property type="component" value="Chromosome 1"/>
</dbReference>
<accession>A0A193SSZ3</accession>
<evidence type="ECO:0000313" key="2">
    <source>
        <dbReference type="Proteomes" id="UP000239025"/>
    </source>
</evidence>
<sequence length="81" mass="9005">MRSSLEKECSHASLRAIDPSKRRYIANISWQKRSPHNGLEALQNAVFALCDETTEDVGPNQQRVGQLDGCEVCLESSRATT</sequence>
<keyword evidence="2" id="KW-1185">Reference proteome</keyword>
<dbReference type="AlphaFoldDB" id="A0A193SSZ3"/>
<organism evidence="1 2">
    <name type="scientific">Pseudomonas cerasi</name>
    <dbReference type="NCBI Taxonomy" id="1583341"/>
    <lineage>
        <taxon>Bacteria</taxon>
        <taxon>Pseudomonadati</taxon>
        <taxon>Pseudomonadota</taxon>
        <taxon>Gammaproteobacteria</taxon>
        <taxon>Pseudomonadales</taxon>
        <taxon>Pseudomonadaceae</taxon>
        <taxon>Pseudomonas</taxon>
    </lineage>
</organism>
<evidence type="ECO:0000313" key="1">
    <source>
        <dbReference type="EMBL" id="SOS21871.1"/>
    </source>
</evidence>
<proteinExistence type="predicted"/>
<dbReference type="EMBL" id="LT963395">
    <property type="protein sequence ID" value="SOS21871.1"/>
    <property type="molecule type" value="Genomic_DNA"/>
</dbReference>
<gene>
    <name evidence="1" type="ORF">PL963_03784</name>
</gene>
<reference evidence="2" key="1">
    <citation type="submission" date="2017-11" db="EMBL/GenBank/DDBJ databases">
        <authorList>
            <person name="Blom J."/>
        </authorList>
    </citation>
    <scope>NUCLEOTIDE SEQUENCE [LARGE SCALE GENOMIC DNA]</scope>
</reference>
<protein>
    <submittedName>
        <fullName evidence="1">Uncharacterized protein</fullName>
    </submittedName>
</protein>
<name>A0A193SSZ3_9PSED</name>